<sequence length="147" mass="17398">MSFIEFRNKMDSFRVFSVTDIEKMFPDFLRLNLINWQKRGYVIKIRREWYCFTDQQIHGNLPWLAANLIYQPSYISLHTALSFYNLIPEAVYTTTSITTKKTNQFNTPVGNFSYNTIKSSLFGFGHTLFDFNYDSQIGLNNIQLAWF</sequence>
<name>X1SK56_9ZZZZ</name>
<reference evidence="1" key="1">
    <citation type="journal article" date="2014" name="Front. Microbiol.">
        <title>High frequency of phylogenetically diverse reductive dehalogenase-homologous genes in deep subseafloor sedimentary metagenomes.</title>
        <authorList>
            <person name="Kawai M."/>
            <person name="Futagami T."/>
            <person name="Toyoda A."/>
            <person name="Takaki Y."/>
            <person name="Nishi S."/>
            <person name="Hori S."/>
            <person name="Arai W."/>
            <person name="Tsubouchi T."/>
            <person name="Morono Y."/>
            <person name="Uchiyama I."/>
            <person name="Ito T."/>
            <person name="Fujiyama A."/>
            <person name="Inagaki F."/>
            <person name="Takami H."/>
        </authorList>
    </citation>
    <scope>NUCLEOTIDE SEQUENCE</scope>
    <source>
        <strain evidence="1">Expedition CK06-06</strain>
    </source>
</reference>
<proteinExistence type="predicted"/>
<dbReference type="AlphaFoldDB" id="X1SK56"/>
<comment type="caution">
    <text evidence="1">The sequence shown here is derived from an EMBL/GenBank/DDBJ whole genome shotgun (WGS) entry which is preliminary data.</text>
</comment>
<gene>
    <name evidence="1" type="ORF">S12H4_36706</name>
</gene>
<evidence type="ECO:0008006" key="2">
    <source>
        <dbReference type="Google" id="ProtNLM"/>
    </source>
</evidence>
<dbReference type="EMBL" id="BARW01021905">
    <property type="protein sequence ID" value="GAI93343.1"/>
    <property type="molecule type" value="Genomic_DNA"/>
</dbReference>
<organism evidence="1">
    <name type="scientific">marine sediment metagenome</name>
    <dbReference type="NCBI Taxonomy" id="412755"/>
    <lineage>
        <taxon>unclassified sequences</taxon>
        <taxon>metagenomes</taxon>
        <taxon>ecological metagenomes</taxon>
    </lineage>
</organism>
<protein>
    <recommendedName>
        <fullName evidence="2">AbiEi antitoxin C-terminal domain-containing protein</fullName>
    </recommendedName>
</protein>
<evidence type="ECO:0000313" key="1">
    <source>
        <dbReference type="EMBL" id="GAI93343.1"/>
    </source>
</evidence>
<accession>X1SK56</accession>